<sequence length="76" mass="8033" precursor="true">MQTNHEGLCAMLAALGCLLHASSLECSWDAWLGSNVLVCPQVMGRNVTGEIVLANVDYQGADADIRPLPPGQEPSP</sequence>
<dbReference type="KEGG" id="plm:Plim_0110"/>
<gene>
    <name evidence="1" type="ordered locus">Plim_0110</name>
</gene>
<dbReference type="Proteomes" id="UP000002220">
    <property type="component" value="Chromosome"/>
</dbReference>
<dbReference type="AlphaFoldDB" id="D5SN36"/>
<dbReference type="HOGENOM" id="CLU_2651306_0_0_0"/>
<accession>D5SN36</accession>
<dbReference type="EMBL" id="CP001744">
    <property type="protein sequence ID" value="ADG65963.1"/>
    <property type="molecule type" value="Genomic_DNA"/>
</dbReference>
<organism evidence="1 2">
    <name type="scientific">Planctopirus limnophila (strain ATCC 43296 / DSM 3776 / IFAM 1008 / Mu 290)</name>
    <name type="common">Planctomyces limnophilus</name>
    <dbReference type="NCBI Taxonomy" id="521674"/>
    <lineage>
        <taxon>Bacteria</taxon>
        <taxon>Pseudomonadati</taxon>
        <taxon>Planctomycetota</taxon>
        <taxon>Planctomycetia</taxon>
        <taxon>Planctomycetales</taxon>
        <taxon>Planctomycetaceae</taxon>
        <taxon>Planctopirus</taxon>
    </lineage>
</organism>
<evidence type="ECO:0000313" key="2">
    <source>
        <dbReference type="Proteomes" id="UP000002220"/>
    </source>
</evidence>
<proteinExistence type="predicted"/>
<protein>
    <submittedName>
        <fullName evidence="1">Uncharacterized protein</fullName>
    </submittedName>
</protein>
<evidence type="ECO:0000313" key="1">
    <source>
        <dbReference type="EMBL" id="ADG65963.1"/>
    </source>
</evidence>
<reference evidence="1 2" key="1">
    <citation type="journal article" date="2010" name="Stand. Genomic Sci.">
        <title>Complete genome sequence of Planctomyces limnophilus type strain (Mu 290).</title>
        <authorList>
            <person name="Labutti K."/>
            <person name="Sikorski J."/>
            <person name="Schneider S."/>
            <person name="Nolan M."/>
            <person name="Lucas S."/>
            <person name="Glavina Del Rio T."/>
            <person name="Tice H."/>
            <person name="Cheng J.F."/>
            <person name="Goodwin L."/>
            <person name="Pitluck S."/>
            <person name="Liolios K."/>
            <person name="Ivanova N."/>
            <person name="Mavromatis K."/>
            <person name="Mikhailova N."/>
            <person name="Pati A."/>
            <person name="Chen A."/>
            <person name="Palaniappan K."/>
            <person name="Land M."/>
            <person name="Hauser L."/>
            <person name="Chang Y.J."/>
            <person name="Jeffries C.D."/>
            <person name="Tindall B.J."/>
            <person name="Rohde M."/>
            <person name="Goker M."/>
            <person name="Woyke T."/>
            <person name="Bristow J."/>
            <person name="Eisen J.A."/>
            <person name="Markowitz V."/>
            <person name="Hugenholtz P."/>
            <person name="Kyrpides N.C."/>
            <person name="Klenk H.P."/>
            <person name="Lapidus A."/>
        </authorList>
    </citation>
    <scope>NUCLEOTIDE SEQUENCE [LARGE SCALE GENOMIC DNA]</scope>
    <source>
        <strain evidence="2">ATCC 43296 / DSM 3776 / IFAM 1008 / 290</strain>
    </source>
</reference>
<keyword evidence="2" id="KW-1185">Reference proteome</keyword>
<name>D5SN36_PLAL2</name>